<sequence>MTTLWNLSIERSINILVPAFTSQPKTDKTLLGFGVRLDTLNPTIIKVSYPRGGQGSWYVSVFTLSSMDWNKLENDRLPRESIRFKRPSQAVVVHDIDAIFKDILTVPMCISSLGNSLIVSGSTDETEFYLFYGWSLLVDVTSVTSFTLLVSIPTPSYVNLLGFSNDEIPLPIVEVPSAHQLANYVEVFNRSSSSKPLDIDLNIPLFDEHVTHQWKKNTLTCVPTTPHAPILDLKTITTSKHGVKLAKHKIFDDKVACVYDIGFKCLTKGYEYKVVRSCPNRYAVECVHIECYWDVTRVYRPKDIINDLNIEYNFDVSFKRAWKAKQLALESNQGYPIASFAQLPYYSYNLKLANENMVTHINIDNEGRFKMLFIRFGVAQHKMPSIMTIT</sequence>
<gene>
    <name evidence="1" type="ORF">Tco_0628017</name>
</gene>
<accession>A0ABQ4WP61</accession>
<organism evidence="1 2">
    <name type="scientific">Tanacetum coccineum</name>
    <dbReference type="NCBI Taxonomy" id="301880"/>
    <lineage>
        <taxon>Eukaryota</taxon>
        <taxon>Viridiplantae</taxon>
        <taxon>Streptophyta</taxon>
        <taxon>Embryophyta</taxon>
        <taxon>Tracheophyta</taxon>
        <taxon>Spermatophyta</taxon>
        <taxon>Magnoliopsida</taxon>
        <taxon>eudicotyledons</taxon>
        <taxon>Gunneridae</taxon>
        <taxon>Pentapetalae</taxon>
        <taxon>asterids</taxon>
        <taxon>campanulids</taxon>
        <taxon>Asterales</taxon>
        <taxon>Asteraceae</taxon>
        <taxon>Asteroideae</taxon>
        <taxon>Anthemideae</taxon>
        <taxon>Anthemidinae</taxon>
        <taxon>Tanacetum</taxon>
    </lineage>
</organism>
<reference evidence="1" key="1">
    <citation type="journal article" date="2022" name="Int. J. Mol. Sci.">
        <title>Draft Genome of Tanacetum Coccineum: Genomic Comparison of Closely Related Tanacetum-Family Plants.</title>
        <authorList>
            <person name="Yamashiro T."/>
            <person name="Shiraishi A."/>
            <person name="Nakayama K."/>
            <person name="Satake H."/>
        </authorList>
    </citation>
    <scope>NUCLEOTIDE SEQUENCE</scope>
</reference>
<name>A0ABQ4WP61_9ASTR</name>
<evidence type="ECO:0000313" key="2">
    <source>
        <dbReference type="Proteomes" id="UP001151760"/>
    </source>
</evidence>
<comment type="caution">
    <text evidence="1">The sequence shown here is derived from an EMBL/GenBank/DDBJ whole genome shotgun (WGS) entry which is preliminary data.</text>
</comment>
<dbReference type="EMBL" id="BQNB010008815">
    <property type="protein sequence ID" value="GJS54655.1"/>
    <property type="molecule type" value="Genomic_DNA"/>
</dbReference>
<proteinExistence type="predicted"/>
<dbReference type="Proteomes" id="UP001151760">
    <property type="component" value="Unassembled WGS sequence"/>
</dbReference>
<keyword evidence="2" id="KW-1185">Reference proteome</keyword>
<reference evidence="1" key="2">
    <citation type="submission" date="2022-01" db="EMBL/GenBank/DDBJ databases">
        <authorList>
            <person name="Yamashiro T."/>
            <person name="Shiraishi A."/>
            <person name="Satake H."/>
            <person name="Nakayama K."/>
        </authorList>
    </citation>
    <scope>NUCLEOTIDE SEQUENCE</scope>
</reference>
<evidence type="ECO:0000313" key="1">
    <source>
        <dbReference type="EMBL" id="GJS54655.1"/>
    </source>
</evidence>
<protein>
    <submittedName>
        <fullName evidence="1">Uncharacterized protein</fullName>
    </submittedName>
</protein>